<keyword evidence="12" id="KW-1208">Phospholipid metabolism</keyword>
<comment type="caution">
    <text evidence="14">The sequence shown here is derived from an EMBL/GenBank/DDBJ whole genome shotgun (WGS) entry which is preliminary data.</text>
</comment>
<dbReference type="FunFam" id="1.20.120.1760:FF:000020">
    <property type="entry name" value="cardiolipin synthase (CMP-forming), mitochondrial"/>
    <property type="match status" value="1"/>
</dbReference>
<gene>
    <name evidence="14" type="ORF">BVC80_8987g33</name>
</gene>
<dbReference type="InParanoid" id="A0A200QJ70"/>
<dbReference type="OMA" id="DTQTWIT"/>
<accession>A0A200QJ70</accession>
<name>A0A200QJ70_MACCD</name>
<evidence type="ECO:0000256" key="12">
    <source>
        <dbReference type="ARBA" id="ARBA00023264"/>
    </source>
</evidence>
<dbReference type="Proteomes" id="UP000195402">
    <property type="component" value="Unassembled WGS sequence"/>
</dbReference>
<evidence type="ECO:0000256" key="4">
    <source>
        <dbReference type="ARBA" id="ARBA00022516"/>
    </source>
</evidence>
<dbReference type="PANTHER" id="PTHR14269:SF60">
    <property type="entry name" value="CARDIOLIPIN SYNTHASE (CMP-FORMING)"/>
    <property type="match status" value="1"/>
</dbReference>
<dbReference type="PROSITE" id="PS00379">
    <property type="entry name" value="CDP_ALCOHOL_P_TRANSF"/>
    <property type="match status" value="1"/>
</dbReference>
<organism evidence="14 15">
    <name type="scientific">Macleaya cordata</name>
    <name type="common">Five-seeded plume-poppy</name>
    <name type="synonym">Bocconia cordata</name>
    <dbReference type="NCBI Taxonomy" id="56857"/>
    <lineage>
        <taxon>Eukaryota</taxon>
        <taxon>Viridiplantae</taxon>
        <taxon>Streptophyta</taxon>
        <taxon>Embryophyta</taxon>
        <taxon>Tracheophyta</taxon>
        <taxon>Spermatophyta</taxon>
        <taxon>Magnoliopsida</taxon>
        <taxon>Ranunculales</taxon>
        <taxon>Papaveraceae</taxon>
        <taxon>Papaveroideae</taxon>
        <taxon>Macleaya</taxon>
    </lineage>
</organism>
<comment type="similarity">
    <text evidence="3 13">Belongs to the CDP-alcohol phosphatidyltransferase class-I family.</text>
</comment>
<dbReference type="FunCoup" id="A0A200QJ70">
    <property type="interactions" value="2194"/>
</dbReference>
<sequence>MAGFRSLKTLLRNPKSRSFLSLCASSTPFPSPSPPLSSIFSSFPQSSIFATSSTSFLYPFRLTSTHSRFLSPPFSRWIPFSGPLFLSSPPWQLSQSATPLYLHREFVLQKAESLKLNLNLLKRNSFPIKLGYGSINSVPVSLNVIDQKELRSNVETNGGFAESFVNLPNMISMSRLVSGPFLGWMIMNEWYFSAFVGLAISGVTDWLDGYVARKMGINSVVGSYLDPLADKVLIGCVALAMVKMDLLQSWLVGLVVLRDVGLVSGAVYKRASSLNWQWKSWSEFTNLNGTHRQKVEPLFLSKVNTVFQLVLVAAALLQPEFGTLETEVYITYLSWLVASTTAASTVAYGVQHLRNRSTLVAGGSFPRSKSC</sequence>
<evidence type="ECO:0000256" key="8">
    <source>
        <dbReference type="ARBA" id="ARBA00022989"/>
    </source>
</evidence>
<dbReference type="Pfam" id="PF01066">
    <property type="entry name" value="CDP-OH_P_transf"/>
    <property type="match status" value="1"/>
</dbReference>
<evidence type="ECO:0000256" key="13">
    <source>
        <dbReference type="RuleBase" id="RU003750"/>
    </source>
</evidence>
<evidence type="ECO:0000256" key="2">
    <source>
        <dbReference type="ARBA" id="ARBA00004141"/>
    </source>
</evidence>
<keyword evidence="5 13" id="KW-0808">Transferase</keyword>
<keyword evidence="6" id="KW-0812">Transmembrane</keyword>
<dbReference type="EMBL" id="MVGT01001898">
    <property type="protein sequence ID" value="OVA10558.1"/>
    <property type="molecule type" value="Genomic_DNA"/>
</dbReference>
<evidence type="ECO:0000256" key="11">
    <source>
        <dbReference type="ARBA" id="ARBA00023209"/>
    </source>
</evidence>
<dbReference type="Gene3D" id="1.20.120.1760">
    <property type="match status" value="1"/>
</dbReference>
<dbReference type="GO" id="GO:0005739">
    <property type="term" value="C:mitochondrion"/>
    <property type="evidence" value="ECO:0007669"/>
    <property type="project" value="TreeGrafter"/>
</dbReference>
<dbReference type="GO" id="GO:0032049">
    <property type="term" value="P:cardiolipin biosynthetic process"/>
    <property type="evidence" value="ECO:0007669"/>
    <property type="project" value="TreeGrafter"/>
</dbReference>
<evidence type="ECO:0000313" key="14">
    <source>
        <dbReference type="EMBL" id="OVA10558.1"/>
    </source>
</evidence>
<keyword evidence="9" id="KW-0443">Lipid metabolism</keyword>
<keyword evidence="10" id="KW-0472">Membrane</keyword>
<protein>
    <submittedName>
        <fullName evidence="14">CDP-alcohol phosphatidyltransferase</fullName>
    </submittedName>
</protein>
<keyword evidence="11" id="KW-0594">Phospholipid biosynthesis</keyword>
<evidence type="ECO:0000313" key="15">
    <source>
        <dbReference type="Proteomes" id="UP000195402"/>
    </source>
</evidence>
<dbReference type="PANTHER" id="PTHR14269">
    <property type="entry name" value="CDP-DIACYLGLYCEROL--GLYCEROL-3-PHOSPHATE 3-PHOSPHATIDYLTRANSFERASE-RELATED"/>
    <property type="match status" value="1"/>
</dbReference>
<keyword evidence="7" id="KW-0809">Transit peptide</keyword>
<keyword evidence="4" id="KW-0444">Lipid biosynthesis</keyword>
<proteinExistence type="inferred from homology"/>
<evidence type="ECO:0000256" key="10">
    <source>
        <dbReference type="ARBA" id="ARBA00023136"/>
    </source>
</evidence>
<dbReference type="InterPro" id="IPR050324">
    <property type="entry name" value="CDP-alcohol_PTase-I"/>
</dbReference>
<dbReference type="STRING" id="56857.A0A200QJ70"/>
<evidence type="ECO:0000256" key="6">
    <source>
        <dbReference type="ARBA" id="ARBA00022692"/>
    </source>
</evidence>
<dbReference type="GO" id="GO:0043337">
    <property type="term" value="F:cardiolipin synthase (CMP-forming)"/>
    <property type="evidence" value="ECO:0007669"/>
    <property type="project" value="TreeGrafter"/>
</dbReference>
<evidence type="ECO:0000256" key="3">
    <source>
        <dbReference type="ARBA" id="ARBA00010441"/>
    </source>
</evidence>
<comment type="cofactor">
    <cofactor evidence="1">
        <name>Mn(2+)</name>
        <dbReference type="ChEBI" id="CHEBI:29035"/>
    </cofactor>
</comment>
<dbReference type="OrthoDB" id="10020554at2759"/>
<evidence type="ECO:0000256" key="9">
    <source>
        <dbReference type="ARBA" id="ARBA00023098"/>
    </source>
</evidence>
<reference evidence="14 15" key="1">
    <citation type="journal article" date="2017" name="Mol. Plant">
        <title>The Genome of Medicinal Plant Macleaya cordata Provides New Insights into Benzylisoquinoline Alkaloids Metabolism.</title>
        <authorList>
            <person name="Liu X."/>
            <person name="Liu Y."/>
            <person name="Huang P."/>
            <person name="Ma Y."/>
            <person name="Qing Z."/>
            <person name="Tang Q."/>
            <person name="Cao H."/>
            <person name="Cheng P."/>
            <person name="Zheng Y."/>
            <person name="Yuan Z."/>
            <person name="Zhou Y."/>
            <person name="Liu J."/>
            <person name="Tang Z."/>
            <person name="Zhuo Y."/>
            <person name="Zhang Y."/>
            <person name="Yu L."/>
            <person name="Huang J."/>
            <person name="Yang P."/>
            <person name="Peng Q."/>
            <person name="Zhang J."/>
            <person name="Jiang W."/>
            <person name="Zhang Z."/>
            <person name="Lin K."/>
            <person name="Ro D.K."/>
            <person name="Chen X."/>
            <person name="Xiong X."/>
            <person name="Shang Y."/>
            <person name="Huang S."/>
            <person name="Zeng J."/>
        </authorList>
    </citation>
    <scope>NUCLEOTIDE SEQUENCE [LARGE SCALE GENOMIC DNA]</scope>
    <source>
        <strain evidence="15">cv. BLH2017</strain>
        <tissue evidence="14">Root</tissue>
    </source>
</reference>
<dbReference type="InterPro" id="IPR000462">
    <property type="entry name" value="CDP-OH_P_trans"/>
</dbReference>
<evidence type="ECO:0000256" key="5">
    <source>
        <dbReference type="ARBA" id="ARBA00022679"/>
    </source>
</evidence>
<dbReference type="AlphaFoldDB" id="A0A200QJ70"/>
<keyword evidence="8" id="KW-1133">Transmembrane helix</keyword>
<keyword evidence="15" id="KW-1185">Reference proteome</keyword>
<evidence type="ECO:0000256" key="1">
    <source>
        <dbReference type="ARBA" id="ARBA00001936"/>
    </source>
</evidence>
<dbReference type="GO" id="GO:0016020">
    <property type="term" value="C:membrane"/>
    <property type="evidence" value="ECO:0007669"/>
    <property type="project" value="UniProtKB-SubCell"/>
</dbReference>
<comment type="subcellular location">
    <subcellularLocation>
        <location evidence="2">Membrane</location>
        <topology evidence="2">Multi-pass membrane protein</topology>
    </subcellularLocation>
</comment>
<dbReference type="InterPro" id="IPR043130">
    <property type="entry name" value="CDP-OH_PTrfase_TM_dom"/>
</dbReference>
<dbReference type="InterPro" id="IPR048254">
    <property type="entry name" value="CDP_ALCOHOL_P_TRANSF_CS"/>
</dbReference>
<evidence type="ECO:0000256" key="7">
    <source>
        <dbReference type="ARBA" id="ARBA00022946"/>
    </source>
</evidence>